<gene>
    <name evidence="2" type="ORF">MOQ_001119</name>
</gene>
<dbReference type="EMBL" id="AHKC01005118">
    <property type="protein sequence ID" value="EKF38669.1"/>
    <property type="molecule type" value="Genomic_DNA"/>
</dbReference>
<organism evidence="2 3">
    <name type="scientific">Trypanosoma cruzi marinkellei</name>
    <dbReference type="NCBI Taxonomy" id="85056"/>
    <lineage>
        <taxon>Eukaryota</taxon>
        <taxon>Discoba</taxon>
        <taxon>Euglenozoa</taxon>
        <taxon>Kinetoplastea</taxon>
        <taxon>Metakinetoplastina</taxon>
        <taxon>Trypanosomatida</taxon>
        <taxon>Trypanosomatidae</taxon>
        <taxon>Trypanosoma</taxon>
        <taxon>Schizotrypanum</taxon>
    </lineage>
</organism>
<feature type="domain" description="DUF7578" evidence="1">
    <location>
        <begin position="114"/>
        <end position="178"/>
    </location>
</feature>
<comment type="caution">
    <text evidence="2">The sequence shown here is derived from an EMBL/GenBank/DDBJ whole genome shotgun (WGS) entry which is preliminary data.</text>
</comment>
<accession>K2NLP2</accession>
<reference evidence="2 3" key="1">
    <citation type="journal article" date="2012" name="BMC Genomics">
        <title>Comparative genomic analysis of human infective Trypanosoma cruzi lineages with the bat-restricted subspecies T. cruzi marinkellei.</title>
        <authorList>
            <person name="Franzen O."/>
            <person name="Talavera-Lopez C."/>
            <person name="Ochaya S."/>
            <person name="Butler C.E."/>
            <person name="Messenger L.A."/>
            <person name="Lewis M.D."/>
            <person name="Llewellyn M.S."/>
            <person name="Marinkelle C.J."/>
            <person name="Tyler K.M."/>
            <person name="Miles M.A."/>
            <person name="Andersson B."/>
        </authorList>
    </citation>
    <scope>NUCLEOTIDE SEQUENCE [LARGE SCALE GENOMIC DNA]</scope>
    <source>
        <strain evidence="2 3">B7</strain>
    </source>
</reference>
<protein>
    <submittedName>
        <fullName evidence="2">Retrotransposon hot spot (RHS) protein, putative</fullName>
    </submittedName>
</protein>
<dbReference type="Pfam" id="PF24466">
    <property type="entry name" value="DUF7578"/>
    <property type="match status" value="2"/>
</dbReference>
<dbReference type="NCBIfam" id="TIGR01631">
    <property type="entry name" value="Trypano_RHS"/>
    <property type="match status" value="1"/>
</dbReference>
<evidence type="ECO:0000313" key="3">
    <source>
        <dbReference type="Proteomes" id="UP000007350"/>
    </source>
</evidence>
<evidence type="ECO:0000313" key="2">
    <source>
        <dbReference type="EMBL" id="EKF38669.1"/>
    </source>
</evidence>
<dbReference type="AlphaFoldDB" id="K2NLP2"/>
<evidence type="ECO:0000259" key="1">
    <source>
        <dbReference type="Pfam" id="PF24466"/>
    </source>
</evidence>
<feature type="domain" description="DUF7578" evidence="1">
    <location>
        <begin position="1"/>
        <end position="60"/>
    </location>
</feature>
<dbReference type="InterPro" id="IPR056000">
    <property type="entry name" value="DUF7578"/>
</dbReference>
<keyword evidence="3" id="KW-1185">Reference proteome</keyword>
<dbReference type="Proteomes" id="UP000007350">
    <property type="component" value="Unassembled WGS sequence"/>
</dbReference>
<proteinExistence type="predicted"/>
<dbReference type="InterPro" id="IPR006518">
    <property type="entry name" value="Trypano_RHS"/>
</dbReference>
<sequence>MKLIDFLRYYVGGRAAVDEGYNVTMEVFVQGPDAYVQDQKLLRMIFNLTEYQVYKLHYEGVVSLEEWRKYEGKDTVTLIAGGKLNAAITQVQTEEMKFTISTIIENVLLKGRVRVKEMKLNDFLTMELGGRGIVHTNRNVLLEEFVNDPTKYIRSKGVLNEIQASDAYLRMEIAVKEEMIFEEDINKLYKNGVHTLLGWSIAAAAVKAGVHNFTKNSLDAALEELRRQTTEAPIKAGGIVRVCVQCEVASCGGTS</sequence>
<name>K2NLP2_TRYCR</name>
<dbReference type="OrthoDB" id="10437950at2759"/>